<evidence type="ECO:0000313" key="3">
    <source>
        <dbReference type="EMBL" id="MEN2744415.1"/>
    </source>
</evidence>
<sequence>MEAPGSATAAGSAGSGESAGSAGSATAAGSAGSARSAGSSSPAEARRKELGAFLRKRRERAVRADHGLPPVGRGRTTGLRREEIAFLSGVSVTWYTWLEQGRDINPSRQVLDAVALHLRLTAPEHDYILGLSGFAPAPREAPGAPEPVPAHIQNLLDALDPSPAFVVTATWDIGAWNRGYEALFPGIATVPAGERNLLRLTFTDPYVRGMLPDWEDTSRSFLADYRAEAGSRADRDAHLELITRLRADSEDFARAWDDHEIRRFASRARTFLHPEAGRLEFEQHQLVPSDAPALRIIAYLPAPGSDVLERLEALVGGKLRPGAQ</sequence>
<dbReference type="Pfam" id="PF13560">
    <property type="entry name" value="HTH_31"/>
    <property type="match status" value="1"/>
</dbReference>
<dbReference type="CDD" id="cd00093">
    <property type="entry name" value="HTH_XRE"/>
    <property type="match status" value="1"/>
</dbReference>
<protein>
    <submittedName>
        <fullName evidence="3">Helix-turn-helix transcriptional regulator</fullName>
    </submittedName>
</protein>
<name>A0ABU9WZ02_9MICC</name>
<dbReference type="Pfam" id="PF17765">
    <property type="entry name" value="MLTR_LBD"/>
    <property type="match status" value="1"/>
</dbReference>
<feature type="region of interest" description="Disordered" evidence="1">
    <location>
        <begin position="1"/>
        <end position="46"/>
    </location>
</feature>
<organism evidence="3 4">
    <name type="scientific">Sinomonas halotolerans</name>
    <dbReference type="NCBI Taxonomy" id="1644133"/>
    <lineage>
        <taxon>Bacteria</taxon>
        <taxon>Bacillati</taxon>
        <taxon>Actinomycetota</taxon>
        <taxon>Actinomycetes</taxon>
        <taxon>Micrococcales</taxon>
        <taxon>Micrococcaceae</taxon>
        <taxon>Sinomonas</taxon>
    </lineage>
</organism>
<reference evidence="3 4" key="1">
    <citation type="submission" date="2024-05" db="EMBL/GenBank/DDBJ databases">
        <title>Sinomonas sp. nov., isolated from a waste landfill.</title>
        <authorList>
            <person name="Zhao Y."/>
        </authorList>
    </citation>
    <scope>NUCLEOTIDE SEQUENCE [LARGE SCALE GENOMIC DNA]</scope>
    <source>
        <strain evidence="3 4">CCTCC AB2014300</strain>
    </source>
</reference>
<dbReference type="Proteomes" id="UP001422074">
    <property type="component" value="Unassembled WGS sequence"/>
</dbReference>
<dbReference type="SMART" id="SM00530">
    <property type="entry name" value="HTH_XRE"/>
    <property type="match status" value="1"/>
</dbReference>
<dbReference type="PANTHER" id="PTHR35010">
    <property type="entry name" value="BLL4672 PROTEIN-RELATED"/>
    <property type="match status" value="1"/>
</dbReference>
<feature type="compositionally biased region" description="Low complexity" evidence="1">
    <location>
        <begin position="1"/>
        <end position="43"/>
    </location>
</feature>
<dbReference type="InterPro" id="IPR041413">
    <property type="entry name" value="MLTR_LBD"/>
</dbReference>
<evidence type="ECO:0000259" key="2">
    <source>
        <dbReference type="SMART" id="SM00530"/>
    </source>
</evidence>
<dbReference type="EMBL" id="JBDFRB010000005">
    <property type="protein sequence ID" value="MEN2744415.1"/>
    <property type="molecule type" value="Genomic_DNA"/>
</dbReference>
<dbReference type="InterPro" id="IPR010982">
    <property type="entry name" value="Lambda_DNA-bd_dom_sf"/>
</dbReference>
<dbReference type="RefSeq" id="WP_345884418.1">
    <property type="nucleotide sequence ID" value="NZ_JBDFRB010000005.1"/>
</dbReference>
<feature type="domain" description="HTH cro/C1-type" evidence="2">
    <location>
        <begin position="53"/>
        <end position="125"/>
    </location>
</feature>
<dbReference type="InterPro" id="IPR001387">
    <property type="entry name" value="Cro/C1-type_HTH"/>
</dbReference>
<dbReference type="Gene3D" id="3.30.450.180">
    <property type="match status" value="1"/>
</dbReference>
<dbReference type="Gene3D" id="1.10.260.40">
    <property type="entry name" value="lambda repressor-like DNA-binding domains"/>
    <property type="match status" value="1"/>
</dbReference>
<gene>
    <name evidence="3" type="ORF">ABCQ75_07660</name>
</gene>
<evidence type="ECO:0000313" key="4">
    <source>
        <dbReference type="Proteomes" id="UP001422074"/>
    </source>
</evidence>
<keyword evidence="4" id="KW-1185">Reference proteome</keyword>
<dbReference type="SUPFAM" id="SSF47413">
    <property type="entry name" value="lambda repressor-like DNA-binding domains"/>
    <property type="match status" value="1"/>
</dbReference>
<comment type="caution">
    <text evidence="3">The sequence shown here is derived from an EMBL/GenBank/DDBJ whole genome shotgun (WGS) entry which is preliminary data.</text>
</comment>
<evidence type="ECO:0000256" key="1">
    <source>
        <dbReference type="SAM" id="MobiDB-lite"/>
    </source>
</evidence>
<dbReference type="PANTHER" id="PTHR35010:SF2">
    <property type="entry name" value="BLL4672 PROTEIN"/>
    <property type="match status" value="1"/>
</dbReference>
<accession>A0ABU9WZ02</accession>
<proteinExistence type="predicted"/>